<reference evidence="1" key="2">
    <citation type="journal article" date="2012" name="PLoS ONE">
        <title>A Deeply Branching Thermophilic Bacterium with an Ancient Acetyl-CoA Pathway Dominates a Subsurface Ecosystem.</title>
        <authorList>
            <person name="Takami H."/>
            <person name="Noguchi H."/>
            <person name="Takaki Y."/>
            <person name="Uchiyama I."/>
            <person name="Toyoda A."/>
            <person name="Nishi S."/>
            <person name="Chee G.-J."/>
            <person name="Arai W."/>
            <person name="Nunoura T."/>
            <person name="Itoh T."/>
            <person name="Hattori M."/>
            <person name="Takai K."/>
        </authorList>
    </citation>
    <scope>NUCLEOTIDE SEQUENCE</scope>
</reference>
<sequence length="171" mass="19645">MSMQLGRALVKGAVLAITATLISMSTDLSGEEGKSKPTLDERLTGSWWFKDNMINCSPEGKLDPDYLVFGVGFCTFKKDGSFFLCGHYAAKRVEKDLIWRSYPEEKPPRLELWDKDRVYLKAIYKFVEDKLVIAFYPQGKLAVREGPRDFKFRWDKDSPPVCYLILTRNAD</sequence>
<dbReference type="AlphaFoldDB" id="H5SCB2"/>
<name>H5SCB2_9BACT</name>
<protein>
    <submittedName>
        <fullName evidence="1">Uncharacterized protein</fullName>
    </submittedName>
</protein>
<gene>
    <name evidence="1" type="ORF">HGMM_F08F10C17</name>
</gene>
<dbReference type="EMBL" id="AP011667">
    <property type="protein sequence ID" value="BAL53798.1"/>
    <property type="molecule type" value="Genomic_DNA"/>
</dbReference>
<reference evidence="1" key="1">
    <citation type="journal article" date="2005" name="Environ. Microbiol.">
        <title>Genetic and functional properties of uncultivated thermophilic crenarchaeotes from a subsurface gold mine as revealed by analysis of genome fragments.</title>
        <authorList>
            <person name="Nunoura T."/>
            <person name="Hirayama H."/>
            <person name="Takami H."/>
            <person name="Oida H."/>
            <person name="Nishi S."/>
            <person name="Shimamura S."/>
            <person name="Suzuki Y."/>
            <person name="Inagaki F."/>
            <person name="Takai K."/>
            <person name="Nealson K.H."/>
            <person name="Horikoshi K."/>
        </authorList>
    </citation>
    <scope>NUCLEOTIDE SEQUENCE</scope>
</reference>
<accession>H5SCB2</accession>
<evidence type="ECO:0000313" key="1">
    <source>
        <dbReference type="EMBL" id="BAL53798.1"/>
    </source>
</evidence>
<proteinExistence type="predicted"/>
<organism evidence="1">
    <name type="scientific">uncultured Planctomycetota bacterium</name>
    <dbReference type="NCBI Taxonomy" id="120965"/>
    <lineage>
        <taxon>Bacteria</taxon>
        <taxon>Pseudomonadati</taxon>
        <taxon>Planctomycetota</taxon>
        <taxon>environmental samples</taxon>
    </lineage>
</organism>